<dbReference type="PROSITE" id="PS51194">
    <property type="entry name" value="HELICASE_CTER"/>
    <property type="match status" value="1"/>
</dbReference>
<feature type="domain" description="Helicase ATP-binding" evidence="6">
    <location>
        <begin position="123"/>
        <end position="354"/>
    </location>
</feature>
<dbReference type="Proteomes" id="UP000000759">
    <property type="component" value="Chromosome 8"/>
</dbReference>
<dbReference type="STRING" id="556484.B7FZ31"/>
<evidence type="ECO:0000313" key="9">
    <source>
        <dbReference type="Proteomes" id="UP000000759"/>
    </source>
</evidence>
<dbReference type="GO" id="GO:0005829">
    <property type="term" value="C:cytosol"/>
    <property type="evidence" value="ECO:0007669"/>
    <property type="project" value="TreeGrafter"/>
</dbReference>
<feature type="compositionally biased region" description="Low complexity" evidence="5">
    <location>
        <begin position="626"/>
        <end position="637"/>
    </location>
</feature>
<feature type="domain" description="Helicase C-terminal" evidence="7">
    <location>
        <begin position="389"/>
        <end position="555"/>
    </location>
</feature>
<dbReference type="EMBL" id="CM000611">
    <property type="protein sequence ID" value="EEC48466.1"/>
    <property type="molecule type" value="Genomic_DNA"/>
</dbReference>
<dbReference type="PANTHER" id="PTHR47959">
    <property type="entry name" value="ATP-DEPENDENT RNA HELICASE RHLE-RELATED"/>
    <property type="match status" value="1"/>
</dbReference>
<evidence type="ECO:0000256" key="3">
    <source>
        <dbReference type="ARBA" id="ARBA00022806"/>
    </source>
</evidence>
<feature type="compositionally biased region" description="Acidic residues" evidence="5">
    <location>
        <begin position="638"/>
        <end position="650"/>
    </location>
</feature>
<reference evidence="9" key="2">
    <citation type="submission" date="2008-08" db="EMBL/GenBank/DDBJ databases">
        <authorList>
            <consortium name="Diatom Consortium"/>
            <person name="Grigoriev I."/>
            <person name="Grimwood J."/>
            <person name="Kuo A."/>
            <person name="Otillar R.P."/>
            <person name="Salamov A."/>
            <person name="Detter J.C."/>
            <person name="Lindquist E."/>
            <person name="Shapiro H."/>
            <person name="Lucas S."/>
            <person name="Glavina del Rio T."/>
            <person name="Pitluck S."/>
            <person name="Rokhsar D."/>
            <person name="Bowler C."/>
        </authorList>
    </citation>
    <scope>GENOME REANNOTATION</scope>
    <source>
        <strain evidence="9">CCAP 1055/1</strain>
    </source>
</reference>
<evidence type="ECO:0000256" key="5">
    <source>
        <dbReference type="SAM" id="MobiDB-lite"/>
    </source>
</evidence>
<dbReference type="RefSeq" id="XP_002180275.1">
    <property type="nucleotide sequence ID" value="XM_002180239.1"/>
</dbReference>
<dbReference type="CDD" id="cd18787">
    <property type="entry name" value="SF2_C_DEAD"/>
    <property type="match status" value="1"/>
</dbReference>
<dbReference type="InterPro" id="IPR050079">
    <property type="entry name" value="DEAD_box_RNA_helicase"/>
</dbReference>
<keyword evidence="9" id="KW-1185">Reference proteome</keyword>
<dbReference type="SMART" id="SM00490">
    <property type="entry name" value="HELICc"/>
    <property type="match status" value="1"/>
</dbReference>
<dbReference type="GO" id="GO:0003676">
    <property type="term" value="F:nucleic acid binding"/>
    <property type="evidence" value="ECO:0007669"/>
    <property type="project" value="InterPro"/>
</dbReference>
<dbReference type="InterPro" id="IPR001650">
    <property type="entry name" value="Helicase_C-like"/>
</dbReference>
<evidence type="ECO:0000259" key="6">
    <source>
        <dbReference type="PROSITE" id="PS51192"/>
    </source>
</evidence>
<proteinExistence type="predicted"/>
<keyword evidence="3" id="KW-0347">Helicase</keyword>
<dbReference type="GO" id="GO:0003724">
    <property type="term" value="F:RNA helicase activity"/>
    <property type="evidence" value="ECO:0007669"/>
    <property type="project" value="TreeGrafter"/>
</dbReference>
<evidence type="ECO:0000256" key="1">
    <source>
        <dbReference type="ARBA" id="ARBA00022741"/>
    </source>
</evidence>
<dbReference type="Pfam" id="PF00270">
    <property type="entry name" value="DEAD"/>
    <property type="match status" value="1"/>
</dbReference>
<feature type="compositionally biased region" description="Gly residues" evidence="5">
    <location>
        <begin position="652"/>
        <end position="663"/>
    </location>
</feature>
<dbReference type="eggNOG" id="KOG0331">
    <property type="taxonomic scope" value="Eukaryota"/>
</dbReference>
<evidence type="ECO:0000259" key="7">
    <source>
        <dbReference type="PROSITE" id="PS51194"/>
    </source>
</evidence>
<reference evidence="8 9" key="1">
    <citation type="journal article" date="2008" name="Nature">
        <title>The Phaeodactylum genome reveals the evolutionary history of diatom genomes.</title>
        <authorList>
            <person name="Bowler C."/>
            <person name="Allen A.E."/>
            <person name="Badger J.H."/>
            <person name="Grimwood J."/>
            <person name="Jabbari K."/>
            <person name="Kuo A."/>
            <person name="Maheswari U."/>
            <person name="Martens C."/>
            <person name="Maumus F."/>
            <person name="Otillar R.P."/>
            <person name="Rayko E."/>
            <person name="Salamov A."/>
            <person name="Vandepoele K."/>
            <person name="Beszteri B."/>
            <person name="Gruber A."/>
            <person name="Heijde M."/>
            <person name="Katinka M."/>
            <person name="Mock T."/>
            <person name="Valentin K."/>
            <person name="Verret F."/>
            <person name="Berges J.A."/>
            <person name="Brownlee C."/>
            <person name="Cadoret J.P."/>
            <person name="Chiovitti A."/>
            <person name="Choi C.J."/>
            <person name="Coesel S."/>
            <person name="De Martino A."/>
            <person name="Detter J.C."/>
            <person name="Durkin C."/>
            <person name="Falciatore A."/>
            <person name="Fournet J."/>
            <person name="Haruta M."/>
            <person name="Huysman M.J."/>
            <person name="Jenkins B.D."/>
            <person name="Jiroutova K."/>
            <person name="Jorgensen R.E."/>
            <person name="Joubert Y."/>
            <person name="Kaplan A."/>
            <person name="Kroger N."/>
            <person name="Kroth P.G."/>
            <person name="La Roche J."/>
            <person name="Lindquist E."/>
            <person name="Lommer M."/>
            <person name="Martin-Jezequel V."/>
            <person name="Lopez P.J."/>
            <person name="Lucas S."/>
            <person name="Mangogna M."/>
            <person name="McGinnis K."/>
            <person name="Medlin L.K."/>
            <person name="Montsant A."/>
            <person name="Oudot-Le Secq M.P."/>
            <person name="Napoli C."/>
            <person name="Obornik M."/>
            <person name="Parker M.S."/>
            <person name="Petit J.L."/>
            <person name="Porcel B.M."/>
            <person name="Poulsen N."/>
            <person name="Robison M."/>
            <person name="Rychlewski L."/>
            <person name="Rynearson T.A."/>
            <person name="Schmutz J."/>
            <person name="Shapiro H."/>
            <person name="Siaut M."/>
            <person name="Stanley M."/>
            <person name="Sussman M.R."/>
            <person name="Taylor A.R."/>
            <person name="Vardi A."/>
            <person name="von Dassow P."/>
            <person name="Vyverman W."/>
            <person name="Willis A."/>
            <person name="Wyrwicz L.S."/>
            <person name="Rokhsar D.S."/>
            <person name="Weissenbach J."/>
            <person name="Armbrust E.V."/>
            <person name="Green B.R."/>
            <person name="Van de Peer Y."/>
            <person name="Grigoriev I.V."/>
        </authorList>
    </citation>
    <scope>NUCLEOTIDE SEQUENCE [LARGE SCALE GENOMIC DNA]</scope>
    <source>
        <strain evidence="8 9">CCAP 1055/1</strain>
    </source>
</reference>
<dbReference type="PANTHER" id="PTHR47959:SF1">
    <property type="entry name" value="ATP-DEPENDENT RNA HELICASE DBPA"/>
    <property type="match status" value="1"/>
</dbReference>
<dbReference type="GO" id="GO:0016787">
    <property type="term" value="F:hydrolase activity"/>
    <property type="evidence" value="ECO:0007669"/>
    <property type="project" value="UniProtKB-KW"/>
</dbReference>
<dbReference type="OrthoDB" id="10256233at2759"/>
<keyword evidence="2" id="KW-0378">Hydrolase</keyword>
<dbReference type="InterPro" id="IPR027417">
    <property type="entry name" value="P-loop_NTPase"/>
</dbReference>
<keyword evidence="4" id="KW-0067">ATP-binding</keyword>
<dbReference type="SMART" id="SM00487">
    <property type="entry name" value="DEXDc"/>
    <property type="match status" value="1"/>
</dbReference>
<dbReference type="GeneID" id="7200990"/>
<dbReference type="InParanoid" id="B7FZ31"/>
<accession>B7FZ31</accession>
<dbReference type="InterPro" id="IPR011545">
    <property type="entry name" value="DEAD/DEAH_box_helicase_dom"/>
</dbReference>
<keyword evidence="1" id="KW-0547">Nucleotide-binding</keyword>
<dbReference type="KEGG" id="pti:PHATRDRAFT_45898"/>
<evidence type="ECO:0008006" key="10">
    <source>
        <dbReference type="Google" id="ProtNLM"/>
    </source>
</evidence>
<feature type="region of interest" description="Disordered" evidence="5">
    <location>
        <begin position="626"/>
        <end position="673"/>
    </location>
</feature>
<dbReference type="Pfam" id="PF00271">
    <property type="entry name" value="Helicase_C"/>
    <property type="match status" value="1"/>
</dbReference>
<gene>
    <name evidence="8" type="ORF">PHATRDRAFT_45898</name>
</gene>
<dbReference type="InterPro" id="IPR014001">
    <property type="entry name" value="Helicase_ATP-bd"/>
</dbReference>
<dbReference type="AlphaFoldDB" id="B7FZ31"/>
<dbReference type="GO" id="GO:0005524">
    <property type="term" value="F:ATP binding"/>
    <property type="evidence" value="ECO:0007669"/>
    <property type="project" value="UniProtKB-KW"/>
</dbReference>
<evidence type="ECO:0000256" key="4">
    <source>
        <dbReference type="ARBA" id="ARBA00022840"/>
    </source>
</evidence>
<dbReference type="SUPFAM" id="SSF52540">
    <property type="entry name" value="P-loop containing nucleoside triphosphate hydrolases"/>
    <property type="match status" value="1"/>
</dbReference>
<dbReference type="PROSITE" id="PS51192">
    <property type="entry name" value="HELICASE_ATP_BIND_1"/>
    <property type="match status" value="1"/>
</dbReference>
<name>B7FZ31_PHATC</name>
<dbReference type="Gene3D" id="3.40.50.300">
    <property type="entry name" value="P-loop containing nucleotide triphosphate hydrolases"/>
    <property type="match status" value="2"/>
</dbReference>
<evidence type="ECO:0000313" key="8">
    <source>
        <dbReference type="EMBL" id="EEC48466.1"/>
    </source>
</evidence>
<dbReference type="PaxDb" id="2850-Phatr45898"/>
<dbReference type="HOGENOM" id="CLU_003041_1_3_1"/>
<evidence type="ECO:0000256" key="2">
    <source>
        <dbReference type="ARBA" id="ARBA00022801"/>
    </source>
</evidence>
<protein>
    <recommendedName>
        <fullName evidence="10">P-loop containing nucleoside triphosphate hydrolase protein</fullName>
    </recommendedName>
</protein>
<sequence>MRYTSSILFVSAIMNTLCRSSARRGSLAFGNLASVTTNRAFSIRIPQSWRYHHDDRSSRDHRPPYEPTLFSLASASSVDADNVFFSQDHADFASLGIQSPVLLERIEALGLRRPTAVQAAAYRDISAAEGDVMVGAETGTGKTLAYLLPLLDDILQRKANAADTNTSLGYDYARAIILVPNKELVQQVVRMAVSLSGGRQSLVYGGSALPDAANLPPTDDATLAKDTVRLAILPGGLRELQDFQPFRKAIGLGGSEPPVDLVISTLAALGVLGLKPANIDMFGDIRTLVVDEADMLLDGGYIRPLENVLMGFRRADRLDPTLGVPRTQHVFVAATLPDFGTRSVDAYLKKKFPYVSQVTMAGMHNARHYGLREQTLWMEEESKKTRMEKLVELFGTPVTEGGLQDEKVMVFLNSVDDVEGANQALQRAGLKVLPYHAKVSLDERTATLDRFRRYDPKSPDGEGTVPILVCSDLAARGIDVPGVNTVVQLQFAGNVVAHLHRMGRCGRAGQRTGRGIVFYDAKERELVEVVQQAEIQQNRMVLPGDVIELAGDEQDGSVKNAFSRKRGFSKKRKKLRKEADSCLRVGGVRGVSFCIGGSFLETFSARIGWVRFGWWRRGWDRVGGVQTTSESSAADCSEASDSEESGDEDPAGGRGGGGGGGGEMEPCPVRGLLGSEPDEMLDESLPCRCIERRLFIRAGGRRAMRRLGTTLLTIVAAVFPSGFACARLPASPLDNGIPGGFIVISRGASF</sequence>
<organism evidence="8 9">
    <name type="scientific">Phaeodactylum tricornutum (strain CCAP 1055/1)</name>
    <dbReference type="NCBI Taxonomy" id="556484"/>
    <lineage>
        <taxon>Eukaryota</taxon>
        <taxon>Sar</taxon>
        <taxon>Stramenopiles</taxon>
        <taxon>Ochrophyta</taxon>
        <taxon>Bacillariophyta</taxon>
        <taxon>Bacillariophyceae</taxon>
        <taxon>Bacillariophycidae</taxon>
        <taxon>Naviculales</taxon>
        <taxon>Phaeodactylaceae</taxon>
        <taxon>Phaeodactylum</taxon>
    </lineage>
</organism>